<dbReference type="PROSITE" id="PS50222">
    <property type="entry name" value="EF_HAND_2"/>
    <property type="match status" value="1"/>
</dbReference>
<proteinExistence type="predicted"/>
<dbReference type="SUPFAM" id="SSF47473">
    <property type="entry name" value="EF-hand"/>
    <property type="match status" value="1"/>
</dbReference>
<reference evidence="5 6" key="1">
    <citation type="submission" date="2019-07" db="EMBL/GenBank/DDBJ databases">
        <title>Draft genome assembly of a fouling barnacle, Amphibalanus amphitrite (Darwin, 1854): The first reference genome for Thecostraca.</title>
        <authorList>
            <person name="Kim W."/>
        </authorList>
    </citation>
    <scope>NUCLEOTIDE SEQUENCE [LARGE SCALE GENOMIC DNA]</scope>
    <source>
        <strain evidence="5">SNU_AA5</strain>
        <tissue evidence="5">Soma without cirri and trophi</tissue>
    </source>
</reference>
<keyword evidence="6" id="KW-1185">Reference proteome</keyword>
<evidence type="ECO:0000259" key="4">
    <source>
        <dbReference type="PROSITE" id="PS50222"/>
    </source>
</evidence>
<dbReference type="Proteomes" id="UP000440578">
    <property type="component" value="Unassembled WGS sequence"/>
</dbReference>
<keyword evidence="2" id="KW-0677">Repeat</keyword>
<evidence type="ECO:0000313" key="6">
    <source>
        <dbReference type="Proteomes" id="UP000440578"/>
    </source>
</evidence>
<dbReference type="InterPro" id="IPR018247">
    <property type="entry name" value="EF_Hand_1_Ca_BS"/>
</dbReference>
<dbReference type="InterPro" id="IPR011992">
    <property type="entry name" value="EF-hand-dom_pair"/>
</dbReference>
<evidence type="ECO:0000313" key="5">
    <source>
        <dbReference type="EMBL" id="KAF0287994.1"/>
    </source>
</evidence>
<protein>
    <submittedName>
        <fullName evidence="5">Kv channel-interacting protein 4</fullName>
    </submittedName>
</protein>
<dbReference type="OrthoDB" id="191686at2759"/>
<sequence length="152" mass="17485">MNICCTLTPSSPLLFTDPHSDPDDPSNRYRPGDLQALATSTKFSRRELQFFYRGFKQECPSGHIDEESFREIYAKFFPFGGEATQVDELFMLHMNLWRHALRSVPDSNQYAHLLFNVLDKNQTGSISFDDFIYGLSTLIKGSTADRLAWTFK</sequence>
<dbReference type="PANTHER" id="PTHR23055">
    <property type="entry name" value="CALCIUM BINDING PROTEINS"/>
    <property type="match status" value="1"/>
</dbReference>
<keyword evidence="1" id="KW-0479">Metal-binding</keyword>
<dbReference type="EMBL" id="VIIS01002150">
    <property type="protein sequence ID" value="KAF0287994.1"/>
    <property type="molecule type" value="Genomic_DNA"/>
</dbReference>
<evidence type="ECO:0000256" key="2">
    <source>
        <dbReference type="ARBA" id="ARBA00022737"/>
    </source>
</evidence>
<evidence type="ECO:0000256" key="1">
    <source>
        <dbReference type="ARBA" id="ARBA00022723"/>
    </source>
</evidence>
<evidence type="ECO:0000256" key="3">
    <source>
        <dbReference type="ARBA" id="ARBA00022837"/>
    </source>
</evidence>
<keyword evidence="3" id="KW-0106">Calcium</keyword>
<comment type="caution">
    <text evidence="5">The sequence shown here is derived from an EMBL/GenBank/DDBJ whole genome shotgun (WGS) entry which is preliminary data.</text>
</comment>
<dbReference type="GO" id="GO:0005509">
    <property type="term" value="F:calcium ion binding"/>
    <property type="evidence" value="ECO:0007669"/>
    <property type="project" value="InterPro"/>
</dbReference>
<organism evidence="5 6">
    <name type="scientific">Amphibalanus amphitrite</name>
    <name type="common">Striped barnacle</name>
    <name type="synonym">Balanus amphitrite</name>
    <dbReference type="NCBI Taxonomy" id="1232801"/>
    <lineage>
        <taxon>Eukaryota</taxon>
        <taxon>Metazoa</taxon>
        <taxon>Ecdysozoa</taxon>
        <taxon>Arthropoda</taxon>
        <taxon>Crustacea</taxon>
        <taxon>Multicrustacea</taxon>
        <taxon>Cirripedia</taxon>
        <taxon>Thoracica</taxon>
        <taxon>Thoracicalcarea</taxon>
        <taxon>Balanomorpha</taxon>
        <taxon>Balanoidea</taxon>
        <taxon>Balanidae</taxon>
        <taxon>Amphibalaninae</taxon>
        <taxon>Amphibalanus</taxon>
    </lineage>
</organism>
<dbReference type="PANTHER" id="PTHR23055:SF167">
    <property type="entry name" value="EF-HAND DOMAIN-CONTAINING PROTEIN"/>
    <property type="match status" value="1"/>
</dbReference>
<dbReference type="InterPro" id="IPR028846">
    <property type="entry name" value="Recoverin"/>
</dbReference>
<name>A0A6A4V8X9_AMPAM</name>
<dbReference type="PROSITE" id="PS00018">
    <property type="entry name" value="EF_HAND_1"/>
    <property type="match status" value="1"/>
</dbReference>
<dbReference type="InterPro" id="IPR002048">
    <property type="entry name" value="EF_hand_dom"/>
</dbReference>
<feature type="domain" description="EF-hand" evidence="4">
    <location>
        <begin position="106"/>
        <end position="141"/>
    </location>
</feature>
<gene>
    <name evidence="5" type="primary">Kcnip4</name>
    <name evidence="5" type="ORF">FJT64_013602</name>
</gene>
<accession>A0A6A4V8X9</accession>
<dbReference type="Gene3D" id="1.10.238.10">
    <property type="entry name" value="EF-hand"/>
    <property type="match status" value="1"/>
</dbReference>
<dbReference type="AlphaFoldDB" id="A0A6A4V8X9"/>